<evidence type="ECO:0000256" key="4">
    <source>
        <dbReference type="ARBA" id="ARBA00022723"/>
    </source>
</evidence>
<evidence type="ECO:0000256" key="7">
    <source>
        <dbReference type="ARBA" id="ARBA00023136"/>
    </source>
</evidence>
<dbReference type="PROSITE" id="PS50089">
    <property type="entry name" value="ZF_RING_2"/>
    <property type="match status" value="1"/>
</dbReference>
<proteinExistence type="inferred from homology"/>
<keyword evidence="2" id="KW-0808">Transferase</keyword>
<feature type="region of interest" description="Disordered" evidence="10">
    <location>
        <begin position="1"/>
        <end position="27"/>
    </location>
</feature>
<evidence type="ECO:0000256" key="5">
    <source>
        <dbReference type="ARBA" id="ARBA00022833"/>
    </source>
</evidence>
<dbReference type="Pfam" id="PF13639">
    <property type="entry name" value="zf-RING_2"/>
    <property type="match status" value="1"/>
</dbReference>
<dbReference type="PANTHER" id="PTHR46905">
    <property type="entry name" value="RING-H2 FINGER PROTEIN ATL78"/>
    <property type="match status" value="1"/>
</dbReference>
<sequence>MPDPHADSGGELPRPAPAAASESTGNATANKWGPYSGAGDFGANMAIVLAALFGVAVLGFSLGAAVRVLLRRRRCLRADTDQKPEKEAAALPTMVFSAAEAGTRLAGAGAPECAICLTEFVEGDAVSVLPACSHGFHVRCVEQWLAERSSCPTCRACCRTHEEQKQPAAAEAESAQVGAEAV</sequence>
<name>A0AAQ3Q540_9LILI</name>
<dbReference type="InterPro" id="IPR001841">
    <property type="entry name" value="Znf_RING"/>
</dbReference>
<evidence type="ECO:0000256" key="3">
    <source>
        <dbReference type="ARBA" id="ARBA00022692"/>
    </source>
</evidence>
<dbReference type="InterPro" id="IPR044602">
    <property type="entry name" value="ATL10/ATL72-79-like"/>
</dbReference>
<evidence type="ECO:0000256" key="8">
    <source>
        <dbReference type="ARBA" id="ARBA00024209"/>
    </source>
</evidence>
<dbReference type="Proteomes" id="UP001327560">
    <property type="component" value="Chromosome 2"/>
</dbReference>
<accession>A0AAQ3Q540</accession>
<comment type="similarity">
    <text evidence="8">Belongs to the RING-type zinc finger family. ATL subfamily.</text>
</comment>
<evidence type="ECO:0000259" key="12">
    <source>
        <dbReference type="PROSITE" id="PS50089"/>
    </source>
</evidence>
<reference evidence="13 14" key="1">
    <citation type="submission" date="2023-10" db="EMBL/GenBank/DDBJ databases">
        <title>Chromosome-scale genome assembly provides insights into flower coloration mechanisms of Canna indica.</title>
        <authorList>
            <person name="Li C."/>
        </authorList>
    </citation>
    <scope>NUCLEOTIDE SEQUENCE [LARGE SCALE GENOMIC DNA]</scope>
    <source>
        <tissue evidence="13">Flower</tissue>
    </source>
</reference>
<gene>
    <name evidence="13" type="ORF">Cni_G06788</name>
</gene>
<dbReference type="GO" id="GO:0016020">
    <property type="term" value="C:membrane"/>
    <property type="evidence" value="ECO:0007669"/>
    <property type="project" value="UniProtKB-SubCell"/>
</dbReference>
<protein>
    <submittedName>
        <fullName evidence="13">RING-H2 finger protein ATL79-like</fullName>
    </submittedName>
</protein>
<keyword evidence="3 11" id="KW-0812">Transmembrane</keyword>
<dbReference type="EMBL" id="CP136891">
    <property type="protein sequence ID" value="WOK98078.1"/>
    <property type="molecule type" value="Genomic_DNA"/>
</dbReference>
<dbReference type="GO" id="GO:0008270">
    <property type="term" value="F:zinc ion binding"/>
    <property type="evidence" value="ECO:0007669"/>
    <property type="project" value="UniProtKB-KW"/>
</dbReference>
<evidence type="ECO:0000256" key="2">
    <source>
        <dbReference type="ARBA" id="ARBA00022679"/>
    </source>
</evidence>
<keyword evidence="7 11" id="KW-0472">Membrane</keyword>
<feature type="transmembrane region" description="Helical" evidence="11">
    <location>
        <begin position="45"/>
        <end position="70"/>
    </location>
</feature>
<dbReference type="SUPFAM" id="SSF57850">
    <property type="entry name" value="RING/U-box"/>
    <property type="match status" value="1"/>
</dbReference>
<evidence type="ECO:0000313" key="14">
    <source>
        <dbReference type="Proteomes" id="UP001327560"/>
    </source>
</evidence>
<dbReference type="InterPro" id="IPR013083">
    <property type="entry name" value="Znf_RING/FYVE/PHD"/>
</dbReference>
<dbReference type="AlphaFoldDB" id="A0AAQ3Q540"/>
<comment type="subcellular location">
    <subcellularLocation>
        <location evidence="1">Membrane</location>
        <topology evidence="1">Single-pass membrane protein</topology>
    </subcellularLocation>
</comment>
<keyword evidence="6 11" id="KW-1133">Transmembrane helix</keyword>
<feature type="domain" description="RING-type" evidence="12">
    <location>
        <begin position="113"/>
        <end position="155"/>
    </location>
</feature>
<organism evidence="13 14">
    <name type="scientific">Canna indica</name>
    <name type="common">Indian-shot</name>
    <dbReference type="NCBI Taxonomy" id="4628"/>
    <lineage>
        <taxon>Eukaryota</taxon>
        <taxon>Viridiplantae</taxon>
        <taxon>Streptophyta</taxon>
        <taxon>Embryophyta</taxon>
        <taxon>Tracheophyta</taxon>
        <taxon>Spermatophyta</taxon>
        <taxon>Magnoliopsida</taxon>
        <taxon>Liliopsida</taxon>
        <taxon>Zingiberales</taxon>
        <taxon>Cannaceae</taxon>
        <taxon>Canna</taxon>
    </lineage>
</organism>
<keyword evidence="9" id="KW-0863">Zinc-finger</keyword>
<dbReference type="GO" id="GO:0016567">
    <property type="term" value="P:protein ubiquitination"/>
    <property type="evidence" value="ECO:0007669"/>
    <property type="project" value="InterPro"/>
</dbReference>
<evidence type="ECO:0000256" key="9">
    <source>
        <dbReference type="PROSITE-ProRule" id="PRU00175"/>
    </source>
</evidence>
<evidence type="ECO:0000256" key="1">
    <source>
        <dbReference type="ARBA" id="ARBA00004167"/>
    </source>
</evidence>
<dbReference type="PANTHER" id="PTHR46905:SF1">
    <property type="entry name" value="RING-TYPE E3 UBIQUITIN TRANSFERASE"/>
    <property type="match status" value="1"/>
</dbReference>
<evidence type="ECO:0000313" key="13">
    <source>
        <dbReference type="EMBL" id="WOK98078.1"/>
    </source>
</evidence>
<dbReference type="GO" id="GO:0016740">
    <property type="term" value="F:transferase activity"/>
    <property type="evidence" value="ECO:0007669"/>
    <property type="project" value="UniProtKB-KW"/>
</dbReference>
<dbReference type="Gene3D" id="3.30.40.10">
    <property type="entry name" value="Zinc/RING finger domain, C3HC4 (zinc finger)"/>
    <property type="match status" value="1"/>
</dbReference>
<keyword evidence="5" id="KW-0862">Zinc</keyword>
<evidence type="ECO:0000256" key="6">
    <source>
        <dbReference type="ARBA" id="ARBA00022989"/>
    </source>
</evidence>
<dbReference type="CDD" id="cd16461">
    <property type="entry name" value="RING-H2_EL5-like"/>
    <property type="match status" value="1"/>
</dbReference>
<evidence type="ECO:0000256" key="11">
    <source>
        <dbReference type="SAM" id="Phobius"/>
    </source>
</evidence>
<keyword evidence="4" id="KW-0479">Metal-binding</keyword>
<dbReference type="SMART" id="SM00184">
    <property type="entry name" value="RING"/>
    <property type="match status" value="1"/>
</dbReference>
<keyword evidence="14" id="KW-1185">Reference proteome</keyword>
<evidence type="ECO:0000256" key="10">
    <source>
        <dbReference type="SAM" id="MobiDB-lite"/>
    </source>
</evidence>